<dbReference type="InterPro" id="IPR033455">
    <property type="entry name" value="AbiEi_3_N"/>
</dbReference>
<dbReference type="STRING" id="1818881.A3196_10060"/>
<name>A0A1E2UVU9_9GAMM</name>
<protein>
    <recommendedName>
        <fullName evidence="1">Transcriptional regulator AbiEi antitoxin N-terminal domain-containing protein</fullName>
    </recommendedName>
</protein>
<dbReference type="Pfam" id="PF11459">
    <property type="entry name" value="AbiEi_3"/>
    <property type="match status" value="1"/>
</dbReference>
<dbReference type="AlphaFoldDB" id="A0A1E2UVU9"/>
<dbReference type="EMBL" id="LVJZ01000003">
    <property type="protein sequence ID" value="ODB98564.1"/>
    <property type="molecule type" value="Genomic_DNA"/>
</dbReference>
<reference evidence="2 3" key="1">
    <citation type="submission" date="2016-03" db="EMBL/GenBank/DDBJ databases">
        <title>Chemosynthetic sulphur-oxidizing symbionts of marine invertebrate animals are capable of nitrogen fixation.</title>
        <authorList>
            <person name="Petersen J.M."/>
            <person name="Kemper A."/>
            <person name="Gruber-Vodicka H."/>
            <person name="Cardini U."/>
            <person name="Geest Mvander."/>
            <person name="Kleiner M."/>
            <person name="Bulgheresi S."/>
            <person name="Fussmann M."/>
            <person name="Herbold C."/>
            <person name="Seah B.K.B."/>
            <person name="Antony C.Paul."/>
            <person name="Liu D."/>
            <person name="Belitz A."/>
            <person name="Weber M."/>
        </authorList>
    </citation>
    <scope>NUCLEOTIDE SEQUENCE [LARGE SCALE GENOMIC DNA]</scope>
    <source>
        <strain evidence="2">G_D</strain>
    </source>
</reference>
<dbReference type="InterPro" id="IPR021561">
    <property type="entry name" value="AbiEi_3"/>
</dbReference>
<keyword evidence="3" id="KW-1185">Reference proteome</keyword>
<dbReference type="Proteomes" id="UP000094849">
    <property type="component" value="Unassembled WGS sequence"/>
</dbReference>
<feature type="domain" description="Transcriptional regulator AbiEi antitoxin N-terminal" evidence="1">
    <location>
        <begin position="12"/>
        <end position="103"/>
    </location>
</feature>
<evidence type="ECO:0000313" key="2">
    <source>
        <dbReference type="EMBL" id="ODB98564.1"/>
    </source>
</evidence>
<gene>
    <name evidence="2" type="ORF">A3196_10060</name>
</gene>
<accession>A0A1E2UVU9</accession>
<comment type="caution">
    <text evidence="2">The sequence shown here is derived from an EMBL/GenBank/DDBJ whole genome shotgun (WGS) entry which is preliminary data.</text>
</comment>
<evidence type="ECO:0000259" key="1">
    <source>
        <dbReference type="Pfam" id="PF17194"/>
    </source>
</evidence>
<evidence type="ECO:0000313" key="3">
    <source>
        <dbReference type="Proteomes" id="UP000094849"/>
    </source>
</evidence>
<proteinExistence type="predicted"/>
<dbReference type="Pfam" id="PF17194">
    <property type="entry name" value="AbiEi_3_N"/>
    <property type="match status" value="1"/>
</dbReference>
<organism evidence="2 3">
    <name type="scientific">Candidatus Thiodiazotropha endoloripes</name>
    <dbReference type="NCBI Taxonomy" id="1818881"/>
    <lineage>
        <taxon>Bacteria</taxon>
        <taxon>Pseudomonadati</taxon>
        <taxon>Pseudomonadota</taxon>
        <taxon>Gammaproteobacteria</taxon>
        <taxon>Chromatiales</taxon>
        <taxon>Sedimenticolaceae</taxon>
        <taxon>Candidatus Thiodiazotropha</taxon>
    </lineage>
</organism>
<sequence length="267" mass="30104">MLYKYTVGIRKDEKLNRLQQLIPEGVAVPSSWLSANGYTPQLVRKYVLSGWLNSLGSRVYARPGEPVTWEGVVLGLQKLGQLRLHIGGVTALNRQGLAHYLSLSGDANVHVWGKDRPPSWVEQVSLDVALSFHHRCLFSQEPEQAWVMLPTKVRDWTIRVSAPERAILEVLSEVDETPTSFSFAAELFEGLTTARPAVVNTLLESCVHNKAKRLFLFLANHYAYPWTKRIDLEAIDLGRGKRLVTRGGRLDKHYQITVPDAFHAKPE</sequence>